<organism evidence="2 3">
    <name type="scientific">Microvirga flocculans</name>
    <dbReference type="NCBI Taxonomy" id="217168"/>
    <lineage>
        <taxon>Bacteria</taxon>
        <taxon>Pseudomonadati</taxon>
        <taxon>Pseudomonadota</taxon>
        <taxon>Alphaproteobacteria</taxon>
        <taxon>Hyphomicrobiales</taxon>
        <taxon>Methylobacteriaceae</taxon>
        <taxon>Microvirga</taxon>
    </lineage>
</organism>
<dbReference type="EMBL" id="JACIDC010000018">
    <property type="protein sequence ID" value="MBB4042047.1"/>
    <property type="molecule type" value="Genomic_DNA"/>
</dbReference>
<name>A0A7W6N9S6_9HYPH</name>
<feature type="compositionally biased region" description="Polar residues" evidence="1">
    <location>
        <begin position="1"/>
        <end position="17"/>
    </location>
</feature>
<evidence type="ECO:0000313" key="3">
    <source>
        <dbReference type="Proteomes" id="UP000519439"/>
    </source>
</evidence>
<gene>
    <name evidence="2" type="ORF">GGR34_003732</name>
</gene>
<feature type="region of interest" description="Disordered" evidence="1">
    <location>
        <begin position="1"/>
        <end position="35"/>
    </location>
</feature>
<reference evidence="2 3" key="1">
    <citation type="submission" date="2020-08" db="EMBL/GenBank/DDBJ databases">
        <title>Genomic Encyclopedia of Type Strains, Phase IV (KMG-IV): sequencing the most valuable type-strain genomes for metagenomic binning, comparative biology and taxonomic classification.</title>
        <authorList>
            <person name="Goeker M."/>
        </authorList>
    </citation>
    <scope>NUCLEOTIDE SEQUENCE [LARGE SCALE GENOMIC DNA]</scope>
    <source>
        <strain evidence="2 3">DSM 15743</strain>
    </source>
</reference>
<protein>
    <submittedName>
        <fullName evidence="2">Uncharacterized protein</fullName>
    </submittedName>
</protein>
<dbReference type="AlphaFoldDB" id="A0A7W6N9S6"/>
<proteinExistence type="predicted"/>
<comment type="caution">
    <text evidence="2">The sequence shown here is derived from an EMBL/GenBank/DDBJ whole genome shotgun (WGS) entry which is preliminary data.</text>
</comment>
<accession>A0A7W6N9S6</accession>
<evidence type="ECO:0000256" key="1">
    <source>
        <dbReference type="SAM" id="MobiDB-lite"/>
    </source>
</evidence>
<dbReference type="RefSeq" id="WP_027316082.1">
    <property type="nucleotide sequence ID" value="NZ_JACIDC010000018.1"/>
</dbReference>
<sequence length="82" mass="8943">MTSKHSLLSSKRQQSLDTLRKAVKHHRGVGQARSAAVRATSRLLALEVAAASEAKARARRAETARQRRAVQDSADLFQGLHA</sequence>
<evidence type="ECO:0000313" key="2">
    <source>
        <dbReference type="EMBL" id="MBB4042047.1"/>
    </source>
</evidence>
<dbReference type="Proteomes" id="UP000519439">
    <property type="component" value="Unassembled WGS sequence"/>
</dbReference>
<keyword evidence="3" id="KW-1185">Reference proteome</keyword>